<keyword evidence="1" id="KW-1133">Transmembrane helix</keyword>
<keyword evidence="1" id="KW-0472">Membrane</keyword>
<proteinExistence type="predicted"/>
<evidence type="ECO:0000313" key="2">
    <source>
        <dbReference type="EMBL" id="MDX2295992.1"/>
    </source>
</evidence>
<dbReference type="Gene3D" id="1.20.1250.20">
    <property type="entry name" value="MFS general substrate transporter like domains"/>
    <property type="match status" value="1"/>
</dbReference>
<feature type="transmembrane region" description="Helical" evidence="1">
    <location>
        <begin position="12"/>
        <end position="31"/>
    </location>
</feature>
<dbReference type="EMBL" id="JAWJZF010000487">
    <property type="protein sequence ID" value="MDX2295992.1"/>
    <property type="molecule type" value="Genomic_DNA"/>
</dbReference>
<feature type="non-terminal residue" evidence="2">
    <location>
        <position position="1"/>
    </location>
</feature>
<reference evidence="2 3" key="1">
    <citation type="submission" date="2023-10" db="EMBL/GenBank/DDBJ databases">
        <authorList>
            <person name="Wang X.X."/>
        </authorList>
    </citation>
    <scope>NUCLEOTIDE SEQUENCE [LARGE SCALE GENOMIC DNA]</scope>
    <source>
        <strain evidence="2 3">NBRC 12816</strain>
    </source>
</reference>
<evidence type="ECO:0000256" key="1">
    <source>
        <dbReference type="SAM" id="Phobius"/>
    </source>
</evidence>
<keyword evidence="3" id="KW-1185">Reference proteome</keyword>
<protein>
    <recommendedName>
        <fullName evidence="4">MFS transporter</fullName>
    </recommendedName>
</protein>
<name>A0ABU4KE52_9ACTN</name>
<comment type="caution">
    <text evidence="2">The sequence shown here is derived from an EMBL/GenBank/DDBJ whole genome shotgun (WGS) entry which is preliminary data.</text>
</comment>
<gene>
    <name evidence="2" type="ORF">R2363_27935</name>
</gene>
<dbReference type="Proteomes" id="UP001278571">
    <property type="component" value="Unassembled WGS sequence"/>
</dbReference>
<dbReference type="RefSeq" id="WP_319012179.1">
    <property type="nucleotide sequence ID" value="NZ_JAWJZF010000487.1"/>
</dbReference>
<evidence type="ECO:0008006" key="4">
    <source>
        <dbReference type="Google" id="ProtNLM"/>
    </source>
</evidence>
<feature type="transmembrane region" description="Helical" evidence="1">
    <location>
        <begin position="52"/>
        <end position="70"/>
    </location>
</feature>
<keyword evidence="1" id="KW-0812">Transmembrane</keyword>
<sequence>YLTKSRGLPIGTMTVFAAATYAVQAMASLGWGHLADHMVARGGDPARVKRGLCVVAQLGSVAGVAGIALAGSTSALLVALLVTGVFLGCLPTMVYALGQIAAGPRDAAGWIGVQNAIGSLSGIVGPVVT</sequence>
<accession>A0ABU4KE52</accession>
<dbReference type="InterPro" id="IPR036259">
    <property type="entry name" value="MFS_trans_sf"/>
</dbReference>
<feature type="transmembrane region" description="Helical" evidence="1">
    <location>
        <begin position="76"/>
        <end position="97"/>
    </location>
</feature>
<evidence type="ECO:0000313" key="3">
    <source>
        <dbReference type="Proteomes" id="UP001278571"/>
    </source>
</evidence>
<dbReference type="SUPFAM" id="SSF103473">
    <property type="entry name" value="MFS general substrate transporter"/>
    <property type="match status" value="1"/>
</dbReference>
<organism evidence="2 3">
    <name type="scientific">Streptomyces roseolus</name>
    <dbReference type="NCBI Taxonomy" id="67358"/>
    <lineage>
        <taxon>Bacteria</taxon>
        <taxon>Bacillati</taxon>
        <taxon>Actinomycetota</taxon>
        <taxon>Actinomycetes</taxon>
        <taxon>Kitasatosporales</taxon>
        <taxon>Streptomycetaceae</taxon>
        <taxon>Streptomyces</taxon>
    </lineage>
</organism>
<feature type="non-terminal residue" evidence="2">
    <location>
        <position position="129"/>
    </location>
</feature>